<evidence type="ECO:0000313" key="3">
    <source>
        <dbReference type="RefSeq" id="XP_071919927.1"/>
    </source>
</evidence>
<dbReference type="Proteomes" id="UP001652660">
    <property type="component" value="Chromosome 8c"/>
</dbReference>
<dbReference type="GeneID" id="140013747"/>
<accession>A0ABM4VK76</accession>
<organism evidence="2 3">
    <name type="scientific">Coffea arabica</name>
    <name type="common">Arabian coffee</name>
    <dbReference type="NCBI Taxonomy" id="13443"/>
    <lineage>
        <taxon>Eukaryota</taxon>
        <taxon>Viridiplantae</taxon>
        <taxon>Streptophyta</taxon>
        <taxon>Embryophyta</taxon>
        <taxon>Tracheophyta</taxon>
        <taxon>Spermatophyta</taxon>
        <taxon>Magnoliopsida</taxon>
        <taxon>eudicotyledons</taxon>
        <taxon>Gunneridae</taxon>
        <taxon>Pentapetalae</taxon>
        <taxon>asterids</taxon>
        <taxon>lamiids</taxon>
        <taxon>Gentianales</taxon>
        <taxon>Rubiaceae</taxon>
        <taxon>Ixoroideae</taxon>
        <taxon>Gardenieae complex</taxon>
        <taxon>Bertiereae - Coffeeae clade</taxon>
        <taxon>Coffeeae</taxon>
        <taxon>Coffea</taxon>
    </lineage>
</organism>
<dbReference type="Pfam" id="PF05910">
    <property type="entry name" value="DUF868"/>
    <property type="match status" value="1"/>
</dbReference>
<dbReference type="PANTHER" id="PTHR31972:SF3">
    <property type="entry name" value="OS09G0416600 PROTEIN"/>
    <property type="match status" value="1"/>
</dbReference>
<dbReference type="RefSeq" id="XP_071919927.1">
    <property type="nucleotide sequence ID" value="XM_072063826.1"/>
</dbReference>
<evidence type="ECO:0000256" key="1">
    <source>
        <dbReference type="SAM" id="MobiDB-lite"/>
    </source>
</evidence>
<feature type="compositionally biased region" description="Low complexity" evidence="1">
    <location>
        <begin position="376"/>
        <end position="392"/>
    </location>
</feature>
<proteinExistence type="predicted"/>
<feature type="region of interest" description="Disordered" evidence="1">
    <location>
        <begin position="372"/>
        <end position="392"/>
    </location>
</feature>
<evidence type="ECO:0000313" key="2">
    <source>
        <dbReference type="Proteomes" id="UP001652660"/>
    </source>
</evidence>
<dbReference type="InterPro" id="IPR008586">
    <property type="entry name" value="DUF868_pln"/>
</dbReference>
<sequence length="423" mass="47092">MLHPGHRSFSIPSCFRTAAAPKTVLSANPDLTTSLYQTQQGLFGLTWSIGPFGTRSLHIYLLLDNHHLSFPPSPSFHLQFNPRFTFWKKRGSKTLVGLPNTSSTTARVFWDLSRAKFGSRPDPASGYYVAILIGGEVTLLVGEELLPLCQLPRSIASGGGGARPTAKETAAAEIRNQVMVLRREHVYGNKKRLYYTTRANIGGGQQEIDVSIDYRATGGEGGPTLCFSIAGKRVLQVKHLKWKFRGNERVEGDDGIPPVQVSWDVYNWLFVQDDDHELTNAHALFMFKFEKKPGGLITEEEDDEEKDAHHHHDYCYYDFLANSNSGSLTKNEVEKNKTLQQDCGGLNLIGFETKKKKKTTTRTTMMMKKGFKMRSGRSWSSSSLSSVSSSSNSTSSVMEWASVEENELKGGPCGFSLVVYAWN</sequence>
<gene>
    <name evidence="3" type="primary">LOC140013747</name>
</gene>
<keyword evidence="2" id="KW-1185">Reference proteome</keyword>
<name>A0ABM4VK76_COFAR</name>
<dbReference type="PANTHER" id="PTHR31972">
    <property type="entry name" value="EXPRESSED PROTEIN"/>
    <property type="match status" value="1"/>
</dbReference>
<reference evidence="3" key="1">
    <citation type="submission" date="2025-08" db="UniProtKB">
        <authorList>
            <consortium name="RefSeq"/>
        </authorList>
    </citation>
    <scope>IDENTIFICATION</scope>
    <source>
        <tissue evidence="3">Leaves</tissue>
    </source>
</reference>
<protein>
    <submittedName>
        <fullName evidence="3">Uncharacterized protein</fullName>
    </submittedName>
</protein>